<dbReference type="OrthoDB" id="4568714at2"/>
<reference evidence="4 5" key="1">
    <citation type="submission" date="2018-06" db="EMBL/GenBank/DDBJ databases">
        <authorList>
            <consortium name="Pathogen Informatics"/>
            <person name="Doyle S."/>
        </authorList>
    </citation>
    <scope>NUCLEOTIDE SEQUENCE [LARGE SCALE GENOMIC DNA]</scope>
    <source>
        <strain evidence="4 5">NCTC1934</strain>
    </source>
</reference>
<dbReference type="Pfam" id="PF01494">
    <property type="entry name" value="FAD_binding_3"/>
    <property type="match status" value="1"/>
</dbReference>
<organism evidence="4 5">
    <name type="scientific">Nocardia otitidiscaviarum</name>
    <dbReference type="NCBI Taxonomy" id="1823"/>
    <lineage>
        <taxon>Bacteria</taxon>
        <taxon>Bacillati</taxon>
        <taxon>Actinomycetota</taxon>
        <taxon>Actinomycetes</taxon>
        <taxon>Mycobacteriales</taxon>
        <taxon>Nocardiaceae</taxon>
        <taxon>Nocardia</taxon>
    </lineage>
</organism>
<dbReference type="GO" id="GO:0018669">
    <property type="term" value="F:3-hydroxybenzoate 6-monooxygenase activity"/>
    <property type="evidence" value="ECO:0007669"/>
    <property type="project" value="UniProtKB-EC"/>
</dbReference>
<keyword evidence="2" id="KW-0503">Monooxygenase</keyword>
<accession>A0A378Y8B1</accession>
<dbReference type="EMBL" id="UGRY01000002">
    <property type="protein sequence ID" value="SUA73466.1"/>
    <property type="molecule type" value="Genomic_DNA"/>
</dbReference>
<dbReference type="InterPro" id="IPR050493">
    <property type="entry name" value="FAD-dep_Monooxygenase_BioMet"/>
</dbReference>
<dbReference type="EC" id="1.14.13.24" evidence="4"/>
<dbReference type="InterPro" id="IPR002938">
    <property type="entry name" value="FAD-bd"/>
</dbReference>
<evidence type="ECO:0000259" key="3">
    <source>
        <dbReference type="Pfam" id="PF01494"/>
    </source>
</evidence>
<dbReference type="SUPFAM" id="SSF51905">
    <property type="entry name" value="FAD/NAD(P)-binding domain"/>
    <property type="match status" value="1"/>
</dbReference>
<dbReference type="PANTHER" id="PTHR13789">
    <property type="entry name" value="MONOOXYGENASE"/>
    <property type="match status" value="1"/>
</dbReference>
<evidence type="ECO:0000256" key="2">
    <source>
        <dbReference type="ARBA" id="ARBA00023033"/>
    </source>
</evidence>
<proteinExistence type="predicted"/>
<dbReference type="InterPro" id="IPR036188">
    <property type="entry name" value="FAD/NAD-bd_sf"/>
</dbReference>
<sequence>MGREAIVVGGGIGGLAAARALGLRGWEVAVLEKARDFGAVGAGISICPNGLRALDALGLGAVVRARALAETTAGIRTPSGRWLSRTDTREFERRFGPLVVLHRADLLDSLRAAVPDHALHVDTEVEEVRTVGAKVEVVHRRGTARADLVIAADGLHSPVRTRLWPDAPRPRYVGYTAWRLVVSPPRPVRSGGETWGRGQRIGLAPLPDGRVYLYAAASVPAGQCGDEGELAELRRRFGSWHDPIPELLAAATESAVLRHDILELPHLDSFADGRIALLGDAAHAMTPNLGQGANQALEDALTLAAALDSHPETAAALAAYDRARRPRVQGIAERSHLMGALAHRHSRPAVAARNLALRLLPGRVMLNSLAPTLDWHPPR</sequence>
<protein>
    <submittedName>
        <fullName evidence="4">3-hydroxybenzoate 6-hydroxylase 1</fullName>
        <ecNumber evidence="4">1.14.13.24</ecNumber>
    </submittedName>
</protein>
<evidence type="ECO:0000313" key="5">
    <source>
        <dbReference type="Proteomes" id="UP000255467"/>
    </source>
</evidence>
<dbReference type="PRINTS" id="PR00420">
    <property type="entry name" value="RNGMNOXGNASE"/>
</dbReference>
<dbReference type="Gene3D" id="3.50.50.60">
    <property type="entry name" value="FAD/NAD(P)-binding domain"/>
    <property type="match status" value="1"/>
</dbReference>
<keyword evidence="5" id="KW-1185">Reference proteome</keyword>
<name>A0A378Y8B1_9NOCA</name>
<gene>
    <name evidence="4" type="primary">xlnD_2</name>
    <name evidence="4" type="ORF">NCTC1934_00907</name>
</gene>
<keyword evidence="1 4" id="KW-0560">Oxidoreductase</keyword>
<evidence type="ECO:0000313" key="4">
    <source>
        <dbReference type="EMBL" id="SUA73466.1"/>
    </source>
</evidence>
<dbReference type="RefSeq" id="WP_039817266.1">
    <property type="nucleotide sequence ID" value="NZ_UGRY01000002.1"/>
</dbReference>
<dbReference type="GO" id="GO:0071949">
    <property type="term" value="F:FAD binding"/>
    <property type="evidence" value="ECO:0007669"/>
    <property type="project" value="InterPro"/>
</dbReference>
<feature type="domain" description="FAD-binding" evidence="3">
    <location>
        <begin position="5"/>
        <end position="334"/>
    </location>
</feature>
<dbReference type="AlphaFoldDB" id="A0A378Y8B1"/>
<dbReference type="Proteomes" id="UP000255467">
    <property type="component" value="Unassembled WGS sequence"/>
</dbReference>
<evidence type="ECO:0000256" key="1">
    <source>
        <dbReference type="ARBA" id="ARBA00023002"/>
    </source>
</evidence>
<dbReference type="PANTHER" id="PTHR13789:SF309">
    <property type="entry name" value="PUTATIVE (AFU_ORTHOLOGUE AFUA_6G14510)-RELATED"/>
    <property type="match status" value="1"/>
</dbReference>